<dbReference type="OrthoDB" id="10062838at2759"/>
<feature type="transmembrane region" description="Helical" evidence="1">
    <location>
        <begin position="12"/>
        <end position="45"/>
    </location>
</feature>
<evidence type="ECO:0000313" key="2">
    <source>
        <dbReference type="EMBL" id="KAG5462268.1"/>
    </source>
</evidence>
<feature type="transmembrane region" description="Helical" evidence="1">
    <location>
        <begin position="54"/>
        <end position="71"/>
    </location>
</feature>
<accession>A0A8H7ZZ87</accession>
<dbReference type="Proteomes" id="UP000673691">
    <property type="component" value="Unassembled WGS sequence"/>
</dbReference>
<dbReference type="PANTHER" id="PTHR19346">
    <property type="entry name" value="SUGAR PHOSPHATE TRANSPORTER DOMAIN-CONTAINING PROTEIN"/>
    <property type="match status" value="1"/>
</dbReference>
<dbReference type="AlphaFoldDB" id="A0A8H7ZZ87"/>
<dbReference type="PANTHER" id="PTHR19346:SF4">
    <property type="entry name" value="SUGAR PHOSPHATE TRANSPORTER DOMAIN-CONTAINING PROTEIN"/>
    <property type="match status" value="1"/>
</dbReference>
<keyword evidence="1" id="KW-1133">Transmembrane helix</keyword>
<keyword evidence="1" id="KW-0472">Membrane</keyword>
<organism evidence="2 3">
    <name type="scientific">Olpidium bornovanus</name>
    <dbReference type="NCBI Taxonomy" id="278681"/>
    <lineage>
        <taxon>Eukaryota</taxon>
        <taxon>Fungi</taxon>
        <taxon>Fungi incertae sedis</taxon>
        <taxon>Olpidiomycota</taxon>
        <taxon>Olpidiomycotina</taxon>
        <taxon>Olpidiomycetes</taxon>
        <taxon>Olpidiales</taxon>
        <taxon>Olpidiaceae</taxon>
        <taxon>Olpidium</taxon>
    </lineage>
</organism>
<gene>
    <name evidence="2" type="ORF">BJ554DRAFT_5430</name>
</gene>
<proteinExistence type="predicted"/>
<feature type="transmembrane region" description="Helical" evidence="1">
    <location>
        <begin position="83"/>
        <end position="102"/>
    </location>
</feature>
<dbReference type="EMBL" id="JAEFCI010002383">
    <property type="protein sequence ID" value="KAG5462268.1"/>
    <property type="molecule type" value="Genomic_DNA"/>
</dbReference>
<sequence>MCLAIGLNVPSYAWYVAVTLTTMTDLTAIFNTAALWAWVASIVLLHERATTPKVLAVVLSVGGVWIMSASSEQPAAAANTPAVSQWIGNLLALAGAMLYGLYEVLYKVYAVPVGAPSVRLVQVLTSMIGLSTLTGFWVFIPLLNYVGFESFEPPTLKQFGLILMMASLGVAYNCLMMLVIALTTPVFAAVGIMVKEFFFGGGEVGDRKPVTRPPTCGCLPLGHHPADDCNRKRHDRRLPDVELGSWVRRDHRSVPIKLYEQGVIHFWLACIDSTAPSSSISENTFFLLHRLNSDVLPEALVDLDALSVAPAPVGWAASPARGGEIRASPSPEPHTRNRFPVAIEAHQMQLGAALNEGRIVINKWRTTTAANGQSWPRGNVGILPGSTSCEGKMYLPKIREEKQENSKPPRFCVFPVQRF</sequence>
<protein>
    <recommendedName>
        <fullName evidence="4">EamA domain-containing protein</fullName>
    </recommendedName>
</protein>
<dbReference type="SUPFAM" id="SSF103481">
    <property type="entry name" value="Multidrug resistance efflux transporter EmrE"/>
    <property type="match status" value="1"/>
</dbReference>
<comment type="caution">
    <text evidence="2">The sequence shown here is derived from an EMBL/GenBank/DDBJ whole genome shotgun (WGS) entry which is preliminary data.</text>
</comment>
<evidence type="ECO:0000256" key="1">
    <source>
        <dbReference type="SAM" id="Phobius"/>
    </source>
</evidence>
<reference evidence="2 3" key="1">
    <citation type="journal article" name="Sci. Rep.">
        <title>Genome-scale phylogenetic analyses confirm Olpidium as the closest living zoosporic fungus to the non-flagellated, terrestrial fungi.</title>
        <authorList>
            <person name="Chang Y."/>
            <person name="Rochon D."/>
            <person name="Sekimoto S."/>
            <person name="Wang Y."/>
            <person name="Chovatia M."/>
            <person name="Sandor L."/>
            <person name="Salamov A."/>
            <person name="Grigoriev I.V."/>
            <person name="Stajich J.E."/>
            <person name="Spatafora J.W."/>
        </authorList>
    </citation>
    <scope>NUCLEOTIDE SEQUENCE [LARGE SCALE GENOMIC DNA]</scope>
    <source>
        <strain evidence="2">S191</strain>
    </source>
</reference>
<feature type="transmembrane region" description="Helical" evidence="1">
    <location>
        <begin position="123"/>
        <end position="147"/>
    </location>
</feature>
<evidence type="ECO:0008006" key="4">
    <source>
        <dbReference type="Google" id="ProtNLM"/>
    </source>
</evidence>
<dbReference type="InterPro" id="IPR026505">
    <property type="entry name" value="Solute_c_fam_35_mem_F3/F4"/>
</dbReference>
<feature type="transmembrane region" description="Helical" evidence="1">
    <location>
        <begin position="159"/>
        <end position="190"/>
    </location>
</feature>
<keyword evidence="3" id="KW-1185">Reference proteome</keyword>
<name>A0A8H7ZZ87_9FUNG</name>
<evidence type="ECO:0000313" key="3">
    <source>
        <dbReference type="Proteomes" id="UP000673691"/>
    </source>
</evidence>
<keyword evidence="1" id="KW-0812">Transmembrane</keyword>
<dbReference type="InterPro" id="IPR037185">
    <property type="entry name" value="EmrE-like"/>
</dbReference>